<accession>A0A4P9C9G6</accession>
<dbReference type="SUPFAM" id="SSF52540">
    <property type="entry name" value="P-loop containing nucleoside triphosphate hydrolases"/>
    <property type="match status" value="1"/>
</dbReference>
<dbReference type="InterPro" id="IPR003439">
    <property type="entry name" value="ABC_transporter-like_ATP-bd"/>
</dbReference>
<dbReference type="Proteomes" id="UP000218387">
    <property type="component" value="Chromosome"/>
</dbReference>
<evidence type="ECO:0000256" key="1">
    <source>
        <dbReference type="ARBA" id="ARBA00022448"/>
    </source>
</evidence>
<evidence type="ECO:0000313" key="6">
    <source>
        <dbReference type="Proteomes" id="UP000218387"/>
    </source>
</evidence>
<dbReference type="PANTHER" id="PTHR42781">
    <property type="entry name" value="SPERMIDINE/PUTRESCINE IMPORT ATP-BINDING PROTEIN POTA"/>
    <property type="match status" value="1"/>
</dbReference>
<evidence type="ECO:0000256" key="3">
    <source>
        <dbReference type="ARBA" id="ARBA00022840"/>
    </source>
</evidence>
<evidence type="ECO:0000256" key="2">
    <source>
        <dbReference type="ARBA" id="ARBA00022741"/>
    </source>
</evidence>
<dbReference type="InterPro" id="IPR027417">
    <property type="entry name" value="P-loop_NTPase"/>
</dbReference>
<name>A0A4P9C9G6_EUBML</name>
<dbReference type="InterPro" id="IPR050093">
    <property type="entry name" value="ABC_SmlMolc_Importer"/>
</dbReference>
<keyword evidence="2" id="KW-0547">Nucleotide-binding</keyword>
<dbReference type="GO" id="GO:0005524">
    <property type="term" value="F:ATP binding"/>
    <property type="evidence" value="ECO:0007669"/>
    <property type="project" value="UniProtKB-KW"/>
</dbReference>
<reference evidence="5 6" key="1">
    <citation type="submission" date="2018-05" db="EMBL/GenBank/DDBJ databases">
        <title>Genome comparison of Eubacterium sp.</title>
        <authorList>
            <person name="Feng Y."/>
            <person name="Sanchez-Andrea I."/>
            <person name="Stams A.J.M."/>
            <person name="De Vos W.M."/>
        </authorList>
    </citation>
    <scope>NUCLEOTIDE SEQUENCE [LARGE SCALE GENOMIC DNA]</scope>
    <source>
        <strain evidence="5 6">YI</strain>
    </source>
</reference>
<dbReference type="Gene3D" id="3.40.50.300">
    <property type="entry name" value="P-loop containing nucleotide triphosphate hydrolases"/>
    <property type="match status" value="1"/>
</dbReference>
<organism evidence="5 6">
    <name type="scientific">Eubacterium maltosivorans</name>
    <dbReference type="NCBI Taxonomy" id="2041044"/>
    <lineage>
        <taxon>Bacteria</taxon>
        <taxon>Bacillati</taxon>
        <taxon>Bacillota</taxon>
        <taxon>Clostridia</taxon>
        <taxon>Eubacteriales</taxon>
        <taxon>Eubacteriaceae</taxon>
        <taxon>Eubacterium</taxon>
    </lineage>
</organism>
<dbReference type="AlphaFoldDB" id="A0A4P9C9G6"/>
<dbReference type="PROSITE" id="PS50893">
    <property type="entry name" value="ABC_TRANSPORTER_2"/>
    <property type="match status" value="1"/>
</dbReference>
<dbReference type="KEGG" id="emt:CPZ25_008210"/>
<sequence length="232" mass="25138">MQIAIEKLTKIYHGKTVLSLDSLCLESGKIHGILGPNGSGKTTLMKSVAGLLTPTSGAITYNGRTGDEAVLKKLTYASHTPYLFAMSVYDNIAYPLKIRKYAKASAAPIVEGLLREFKIEELAKQNAKKLSGGESQKTALARALSFSPDTLLLDEPTANIDPQSLKIIEAALIKRNREAGLTVIIITHNPSQAYRICDTLSFIDSGSLLFHGSVEDFKASDNPVIQDFITLN</sequence>
<dbReference type="InterPro" id="IPR003593">
    <property type="entry name" value="AAA+_ATPase"/>
</dbReference>
<keyword evidence="1" id="KW-0813">Transport</keyword>
<protein>
    <submittedName>
        <fullName evidence="5">ABC transporter ATP-binding protein</fullName>
    </submittedName>
</protein>
<dbReference type="RefSeq" id="WP_058693737.1">
    <property type="nucleotide sequence ID" value="NZ_CABJDW020000003.1"/>
</dbReference>
<dbReference type="Pfam" id="PF00005">
    <property type="entry name" value="ABC_tran"/>
    <property type="match status" value="1"/>
</dbReference>
<gene>
    <name evidence="5" type="ORF">CPZ25_008210</name>
</gene>
<proteinExistence type="predicted"/>
<dbReference type="GO" id="GO:0016887">
    <property type="term" value="F:ATP hydrolysis activity"/>
    <property type="evidence" value="ECO:0007669"/>
    <property type="project" value="InterPro"/>
</dbReference>
<evidence type="ECO:0000259" key="4">
    <source>
        <dbReference type="PROSITE" id="PS50893"/>
    </source>
</evidence>
<evidence type="ECO:0000313" key="5">
    <source>
        <dbReference type="EMBL" id="QCT71312.1"/>
    </source>
</evidence>
<dbReference type="PANTHER" id="PTHR42781:SF9">
    <property type="entry name" value="AMINO ACID ABC TRANSPORTER, ATP-BINDING PROTEIN-RELATED"/>
    <property type="match status" value="1"/>
</dbReference>
<feature type="domain" description="ABC transporter" evidence="4">
    <location>
        <begin position="3"/>
        <end position="230"/>
    </location>
</feature>
<dbReference type="EMBL" id="CP029487">
    <property type="protein sequence ID" value="QCT71312.1"/>
    <property type="molecule type" value="Genomic_DNA"/>
</dbReference>
<keyword evidence="6" id="KW-1185">Reference proteome</keyword>
<keyword evidence="3 5" id="KW-0067">ATP-binding</keyword>
<dbReference type="SMART" id="SM00382">
    <property type="entry name" value="AAA"/>
    <property type="match status" value="1"/>
</dbReference>